<feature type="region of interest" description="Disordered" evidence="1">
    <location>
        <begin position="42"/>
        <end position="116"/>
    </location>
</feature>
<dbReference type="EMBL" id="RQTK01000489">
    <property type="protein sequence ID" value="RUS78791.1"/>
    <property type="molecule type" value="Genomic_DNA"/>
</dbReference>
<feature type="non-terminal residue" evidence="2">
    <location>
        <position position="1"/>
    </location>
</feature>
<organism evidence="2 3">
    <name type="scientific">Elysia chlorotica</name>
    <name type="common">Eastern emerald elysia</name>
    <name type="synonym">Sea slug</name>
    <dbReference type="NCBI Taxonomy" id="188477"/>
    <lineage>
        <taxon>Eukaryota</taxon>
        <taxon>Metazoa</taxon>
        <taxon>Spiralia</taxon>
        <taxon>Lophotrochozoa</taxon>
        <taxon>Mollusca</taxon>
        <taxon>Gastropoda</taxon>
        <taxon>Heterobranchia</taxon>
        <taxon>Euthyneura</taxon>
        <taxon>Panpulmonata</taxon>
        <taxon>Sacoglossa</taxon>
        <taxon>Placobranchoidea</taxon>
        <taxon>Plakobranchidae</taxon>
        <taxon>Elysia</taxon>
    </lineage>
</organism>
<sequence length="116" mass="12329">LDLDDVWSIRNVGLGPSARSVLSDVSTIKSEVLSKNASSAFYSRHGGMKGRTKSFPPSPTGSNWASSGHALGQGSRGGGAAPAPFQSPTEKAFRGGRSHNRRFQNPSPFDHDINDF</sequence>
<dbReference type="Proteomes" id="UP000271974">
    <property type="component" value="Unassembled WGS sequence"/>
</dbReference>
<evidence type="ECO:0000313" key="2">
    <source>
        <dbReference type="EMBL" id="RUS78791.1"/>
    </source>
</evidence>
<gene>
    <name evidence="2" type="ORF">EGW08_013441</name>
</gene>
<evidence type="ECO:0000313" key="3">
    <source>
        <dbReference type="Proteomes" id="UP000271974"/>
    </source>
</evidence>
<accession>A0A3S1B369</accession>
<protein>
    <submittedName>
        <fullName evidence="2">Uncharacterized protein</fullName>
    </submittedName>
</protein>
<keyword evidence="3" id="KW-1185">Reference proteome</keyword>
<reference evidence="2 3" key="1">
    <citation type="submission" date="2019-01" db="EMBL/GenBank/DDBJ databases">
        <title>A draft genome assembly of the solar-powered sea slug Elysia chlorotica.</title>
        <authorList>
            <person name="Cai H."/>
            <person name="Li Q."/>
            <person name="Fang X."/>
            <person name="Li J."/>
            <person name="Curtis N.E."/>
            <person name="Altenburger A."/>
            <person name="Shibata T."/>
            <person name="Feng M."/>
            <person name="Maeda T."/>
            <person name="Schwartz J.A."/>
            <person name="Shigenobu S."/>
            <person name="Lundholm N."/>
            <person name="Nishiyama T."/>
            <person name="Yang H."/>
            <person name="Hasebe M."/>
            <person name="Li S."/>
            <person name="Pierce S.K."/>
            <person name="Wang J."/>
        </authorList>
    </citation>
    <scope>NUCLEOTIDE SEQUENCE [LARGE SCALE GENOMIC DNA]</scope>
    <source>
        <strain evidence="2">EC2010</strain>
        <tissue evidence="2">Whole organism of an adult</tissue>
    </source>
</reference>
<comment type="caution">
    <text evidence="2">The sequence shown here is derived from an EMBL/GenBank/DDBJ whole genome shotgun (WGS) entry which is preliminary data.</text>
</comment>
<name>A0A3S1B369_ELYCH</name>
<proteinExistence type="predicted"/>
<dbReference type="OrthoDB" id="6073772at2759"/>
<dbReference type="AlphaFoldDB" id="A0A3S1B369"/>
<evidence type="ECO:0000256" key="1">
    <source>
        <dbReference type="SAM" id="MobiDB-lite"/>
    </source>
</evidence>